<dbReference type="InterPro" id="IPR037152">
    <property type="entry name" value="L-asparaginase_N_sf"/>
</dbReference>
<feature type="binding site" evidence="4">
    <location>
        <begin position="96"/>
        <end position="97"/>
    </location>
    <ligand>
        <name>substrate</name>
    </ligand>
</feature>
<dbReference type="InterPro" id="IPR027473">
    <property type="entry name" value="L-asparaginase_C"/>
</dbReference>
<dbReference type="GO" id="GO:0004067">
    <property type="term" value="F:asparaginase activity"/>
    <property type="evidence" value="ECO:0007669"/>
    <property type="project" value="UniProtKB-UniRule"/>
</dbReference>
<dbReference type="InterPro" id="IPR020827">
    <property type="entry name" value="Asparaginase/glutaminase_AS1"/>
</dbReference>
<evidence type="ECO:0000256" key="4">
    <source>
        <dbReference type="PIRSR" id="PIRSR001220-2"/>
    </source>
</evidence>
<dbReference type="SFLD" id="SFLDS00057">
    <property type="entry name" value="Glutaminase/Asparaginase"/>
    <property type="match status" value="1"/>
</dbReference>
<feature type="active site" description="O-isoaspartyl threonine intermediate" evidence="3">
    <location>
        <position position="16"/>
    </location>
</feature>
<dbReference type="PANTHER" id="PTHR11707">
    <property type="entry name" value="L-ASPARAGINASE"/>
    <property type="match status" value="1"/>
</dbReference>
<dbReference type="Pfam" id="PF00710">
    <property type="entry name" value="Asparaginase"/>
    <property type="match status" value="1"/>
</dbReference>
<dbReference type="InterPro" id="IPR040919">
    <property type="entry name" value="Asparaginase_C"/>
</dbReference>
<feature type="active site" evidence="6">
    <location>
        <position position="96"/>
    </location>
</feature>
<name>A0A482ITM6_9BURK</name>
<evidence type="ECO:0000256" key="2">
    <source>
        <dbReference type="ARBA" id="ARBA00022801"/>
    </source>
</evidence>
<comment type="similarity">
    <text evidence="1">Belongs to the asparaginase 1 family.</text>
</comment>
<keyword evidence="2" id="KW-0378">Hydrolase</keyword>
<dbReference type="InterPro" id="IPR006034">
    <property type="entry name" value="Asparaginase/glutaminase-like"/>
</dbReference>
<dbReference type="CDD" id="cd08964">
    <property type="entry name" value="L-asparaginase_II"/>
    <property type="match status" value="1"/>
</dbReference>
<organism evidence="9 10">
    <name type="scientific">Cupriavidus metallidurans</name>
    <dbReference type="NCBI Taxonomy" id="119219"/>
    <lineage>
        <taxon>Bacteria</taxon>
        <taxon>Pseudomonadati</taxon>
        <taxon>Pseudomonadota</taxon>
        <taxon>Betaproteobacteria</taxon>
        <taxon>Burkholderiales</taxon>
        <taxon>Burkholderiaceae</taxon>
        <taxon>Cupriavidus</taxon>
    </lineage>
</organism>
<evidence type="ECO:0000259" key="7">
    <source>
        <dbReference type="Pfam" id="PF00710"/>
    </source>
</evidence>
<feature type="domain" description="Asparaginase/glutaminase C-terminal" evidence="8">
    <location>
        <begin position="217"/>
        <end position="315"/>
    </location>
</feature>
<sequence>MSVLLPRIVVLATGGTIAGSSANPASSAHYQAATVPVSQLVQAVPALADVARVEAEQVAQVDSKDMMFDLWRMLASRIGYWSAQDDVAGIVITHGTDTLEETAMFLHLSQACPLPVVMTAAMRPSTSLSADGPLNLLDAVRVAASPAAVGKGALVVLNQQIHAARDVVKAHTSAVDAFHSPVAGPLGFVQDTYVHFSRTPGPDQAPRLPVPAAWPLVEIVASYAQPGRVAIDAMVAAGVLGFVVAAAGNGSVHETLTAALVDAAACGVAVARSSRTGAGHVAIPAPPRPAGGVFVSAGDLNPYKARVLLLLALAGDPSLGRDAARLQALFGQY</sequence>
<feature type="domain" description="L-asparaginase N-terminal" evidence="7">
    <location>
        <begin position="7"/>
        <end position="199"/>
    </location>
</feature>
<dbReference type="PROSITE" id="PS00917">
    <property type="entry name" value="ASN_GLN_ASE_2"/>
    <property type="match status" value="1"/>
</dbReference>
<dbReference type="Gene3D" id="3.40.50.40">
    <property type="match status" value="1"/>
</dbReference>
<dbReference type="InterPro" id="IPR027474">
    <property type="entry name" value="L-asparaginase_N"/>
</dbReference>
<proteinExistence type="inferred from homology"/>
<feature type="active site" evidence="5">
    <location>
        <position position="16"/>
    </location>
</feature>
<dbReference type="InterPro" id="IPR027475">
    <property type="entry name" value="Asparaginase/glutaminase_AS2"/>
</dbReference>
<dbReference type="InterPro" id="IPR036152">
    <property type="entry name" value="Asp/glu_Ase-like_sf"/>
</dbReference>
<dbReference type="PROSITE" id="PS00144">
    <property type="entry name" value="ASN_GLN_ASE_1"/>
    <property type="match status" value="1"/>
</dbReference>
<evidence type="ECO:0000256" key="1">
    <source>
        <dbReference type="ARBA" id="ARBA00010518"/>
    </source>
</evidence>
<dbReference type="PIRSF" id="PIRSF001220">
    <property type="entry name" value="L-ASNase_gatD"/>
    <property type="match status" value="1"/>
</dbReference>
<dbReference type="InterPro" id="IPR004550">
    <property type="entry name" value="AsnASE_II"/>
</dbReference>
<evidence type="ECO:0000256" key="5">
    <source>
        <dbReference type="PROSITE-ProRule" id="PRU10099"/>
    </source>
</evidence>
<dbReference type="SMART" id="SM00870">
    <property type="entry name" value="Asparaginase"/>
    <property type="match status" value="1"/>
</dbReference>
<dbReference type="GO" id="GO:0006528">
    <property type="term" value="P:asparagine metabolic process"/>
    <property type="evidence" value="ECO:0007669"/>
    <property type="project" value="InterPro"/>
</dbReference>
<gene>
    <name evidence="9" type="ORF">DDF84_010690</name>
</gene>
<protein>
    <submittedName>
        <fullName evidence="9">Asparaginase</fullName>
    </submittedName>
</protein>
<evidence type="ECO:0000313" key="9">
    <source>
        <dbReference type="EMBL" id="QBP10190.1"/>
    </source>
</evidence>
<dbReference type="Gene3D" id="3.40.50.1170">
    <property type="entry name" value="L-asparaginase, N-terminal domain"/>
    <property type="match status" value="1"/>
</dbReference>
<dbReference type="EMBL" id="CP037900">
    <property type="protein sequence ID" value="QBP10190.1"/>
    <property type="molecule type" value="Genomic_DNA"/>
</dbReference>
<evidence type="ECO:0000256" key="6">
    <source>
        <dbReference type="PROSITE-ProRule" id="PRU10100"/>
    </source>
</evidence>
<dbReference type="AlphaFoldDB" id="A0A482ITM6"/>
<feature type="binding site" evidence="4">
    <location>
        <position position="63"/>
    </location>
    <ligand>
        <name>substrate</name>
    </ligand>
</feature>
<evidence type="ECO:0000313" key="10">
    <source>
        <dbReference type="Proteomes" id="UP000253772"/>
    </source>
</evidence>
<dbReference type="PROSITE" id="PS51732">
    <property type="entry name" value="ASN_GLN_ASE_3"/>
    <property type="match status" value="1"/>
</dbReference>
<dbReference type="Pfam" id="PF17763">
    <property type="entry name" value="Asparaginase_C"/>
    <property type="match status" value="1"/>
</dbReference>
<dbReference type="RefSeq" id="WP_024570455.1">
    <property type="nucleotide sequence ID" value="NZ_CP037900.1"/>
</dbReference>
<dbReference type="OrthoDB" id="9788068at2"/>
<dbReference type="Proteomes" id="UP000253772">
    <property type="component" value="Chromosome c1"/>
</dbReference>
<evidence type="ECO:0000259" key="8">
    <source>
        <dbReference type="Pfam" id="PF17763"/>
    </source>
</evidence>
<dbReference type="PANTHER" id="PTHR11707:SF28">
    <property type="entry name" value="60 KDA LYSOPHOSPHOLIPASE"/>
    <property type="match status" value="1"/>
</dbReference>
<dbReference type="PRINTS" id="PR00139">
    <property type="entry name" value="ASNGLNASE"/>
</dbReference>
<reference evidence="9 10" key="1">
    <citation type="submission" date="2019-03" db="EMBL/GenBank/DDBJ databases">
        <title>Comparative insights into the high quality Complete genome sequence of highly metal resistant Cupriavidus metallidurans strain BS1 isolated from a gold-copper mine.</title>
        <authorList>
            <person name="Mazhar H.S."/>
            <person name="Rensing C."/>
        </authorList>
    </citation>
    <scope>NUCLEOTIDE SEQUENCE [LARGE SCALE GENOMIC DNA]</scope>
    <source>
        <strain evidence="9 10">BS1</strain>
    </source>
</reference>
<dbReference type="SUPFAM" id="SSF53774">
    <property type="entry name" value="Glutaminase/Asparaginase"/>
    <property type="match status" value="1"/>
</dbReference>
<accession>A0A482ITM6</accession>
<evidence type="ECO:0000256" key="3">
    <source>
        <dbReference type="PIRSR" id="PIRSR001220-1"/>
    </source>
</evidence>
<dbReference type="FunFam" id="3.40.50.1170:FF:000001">
    <property type="entry name" value="L-asparaginase 2"/>
    <property type="match status" value="1"/>
</dbReference>
<dbReference type="PIRSF" id="PIRSF500176">
    <property type="entry name" value="L_ASNase"/>
    <property type="match status" value="1"/>
</dbReference>